<proteinExistence type="predicted"/>
<evidence type="ECO:0000313" key="2">
    <source>
        <dbReference type="Proteomes" id="UP000322553"/>
    </source>
</evidence>
<reference evidence="1 2" key="1">
    <citation type="submission" date="2019-08" db="EMBL/GenBank/DDBJ databases">
        <title>Complete genome sequence of Kushneria sp. YCWA18, a halophilic phosphate-solubilizing bacterium isolated from Daqiao saltern in China.</title>
        <authorList>
            <person name="Du G.-X."/>
            <person name="Qu L.-Y."/>
        </authorList>
    </citation>
    <scope>NUCLEOTIDE SEQUENCE [LARGE SCALE GENOMIC DNA]</scope>
    <source>
        <strain evidence="1 2">YCWA18</strain>
    </source>
</reference>
<keyword evidence="2" id="KW-1185">Reference proteome</keyword>
<gene>
    <name evidence="1" type="ORF">FY550_11120</name>
</gene>
<sequence>MESLKTTRYIACPVDRRRRVQVSVPLTLDALFTRTGQPPGYYHAGRRVIPCARSHMQAFEAQELAWEAPWQGHARLAIVFPGVRHGDPNLWCLGLPLDEQGMLQPGPRDALIERLLHSMNAPDRAEKEDLTSEPLAFQPDTLTLAMLHARITHDLALPASSWWQPAHEALTIADTGRHWSTLGLQGVADTVVRRTREEEMQIAERLPHLSVEALHALCYCLEHAPPATDALVTALWLRSQAEIEATASFRACQRAGISSELPDAAKWVDTLLRHEPDDETLAVIAARGWSHLEHEERLKLFLDHLARRPSASFRALISDLALIPRLRLPVLMLMRQADRDTPLAHQVRMMLGKTAS</sequence>
<dbReference type="EMBL" id="CP043420">
    <property type="protein sequence ID" value="QEL11628.1"/>
    <property type="molecule type" value="Genomic_DNA"/>
</dbReference>
<evidence type="ECO:0000313" key="1">
    <source>
        <dbReference type="EMBL" id="QEL11628.1"/>
    </source>
</evidence>
<dbReference type="AlphaFoldDB" id="A0A5C1A0F3"/>
<dbReference type="KEGG" id="kuy:FY550_11120"/>
<dbReference type="Proteomes" id="UP000322553">
    <property type="component" value="Chromosome"/>
</dbReference>
<dbReference type="Pfam" id="PF12069">
    <property type="entry name" value="DUF3549"/>
    <property type="match status" value="1"/>
</dbReference>
<dbReference type="InterPro" id="IPR021936">
    <property type="entry name" value="DUF3549"/>
</dbReference>
<name>A0A5C1A0F3_9GAMM</name>
<protein>
    <submittedName>
        <fullName evidence="1">DUF3549 family protein</fullName>
    </submittedName>
</protein>
<organism evidence="1 2">
    <name type="scientific">Kushneria phosphatilytica</name>
    <dbReference type="NCBI Taxonomy" id="657387"/>
    <lineage>
        <taxon>Bacteria</taxon>
        <taxon>Pseudomonadati</taxon>
        <taxon>Pseudomonadota</taxon>
        <taxon>Gammaproteobacteria</taxon>
        <taxon>Oceanospirillales</taxon>
        <taxon>Halomonadaceae</taxon>
        <taxon>Kushneria</taxon>
    </lineage>
</organism>
<accession>A0A5C1A0F3</accession>